<evidence type="ECO:0000313" key="8">
    <source>
        <dbReference type="EMBL" id="CAD74533.1"/>
    </source>
</evidence>
<keyword evidence="9" id="KW-1185">Reference proteome</keyword>
<evidence type="ECO:0000259" key="7">
    <source>
        <dbReference type="PROSITE" id="PS51832"/>
    </source>
</evidence>
<dbReference type="InterPro" id="IPR029787">
    <property type="entry name" value="Nucleotide_cyclase"/>
</dbReference>
<dbReference type="Pfam" id="PF00990">
    <property type="entry name" value="GGDEF"/>
    <property type="match status" value="1"/>
</dbReference>
<feature type="region of interest" description="Disordered" evidence="3">
    <location>
        <begin position="33"/>
        <end position="91"/>
    </location>
</feature>
<dbReference type="PROSITE" id="PS51832">
    <property type="entry name" value="HD_GYP"/>
    <property type="match status" value="1"/>
</dbReference>
<feature type="compositionally biased region" description="Polar residues" evidence="3">
    <location>
        <begin position="61"/>
        <end position="72"/>
    </location>
</feature>
<dbReference type="InterPro" id="IPR000014">
    <property type="entry name" value="PAS"/>
</dbReference>
<dbReference type="InterPro" id="IPR003607">
    <property type="entry name" value="HD/PDEase_dom"/>
</dbReference>
<dbReference type="InParanoid" id="Q7UR09"/>
<protein>
    <recommendedName>
        <fullName evidence="1">diguanylate cyclase</fullName>
        <ecNumber evidence="1">2.7.7.65</ecNumber>
    </recommendedName>
</protein>
<gene>
    <name evidence="8" type="ordered locus">RB5964</name>
</gene>
<evidence type="ECO:0000313" key="9">
    <source>
        <dbReference type="Proteomes" id="UP000001025"/>
    </source>
</evidence>
<accession>Q7UR09</accession>
<reference evidence="8 9" key="1">
    <citation type="journal article" date="2003" name="Proc. Natl. Acad. Sci. U.S.A.">
        <title>Complete genome sequence of the marine planctomycete Pirellula sp. strain 1.</title>
        <authorList>
            <person name="Gloeckner F.O."/>
            <person name="Kube M."/>
            <person name="Bauer M."/>
            <person name="Teeling H."/>
            <person name="Lombardot T."/>
            <person name="Ludwig W."/>
            <person name="Gade D."/>
            <person name="Beck A."/>
            <person name="Borzym K."/>
            <person name="Heitmann K."/>
            <person name="Rabus R."/>
            <person name="Schlesner H."/>
            <person name="Amann R."/>
            <person name="Reinhardt R."/>
        </authorList>
    </citation>
    <scope>NUCLEOTIDE SEQUENCE [LARGE SCALE GENOMIC DNA]</scope>
    <source>
        <strain evidence="9">DSM 10527 / NCIMB 13988 / SH1</strain>
    </source>
</reference>
<evidence type="ECO:0000256" key="3">
    <source>
        <dbReference type="SAM" id="MobiDB-lite"/>
    </source>
</evidence>
<dbReference type="InterPro" id="IPR000160">
    <property type="entry name" value="GGDEF_dom"/>
</dbReference>
<dbReference type="AlphaFoldDB" id="Q7UR09"/>
<dbReference type="InterPro" id="IPR013656">
    <property type="entry name" value="PAS_4"/>
</dbReference>
<feature type="domain" description="PAS" evidence="4">
    <location>
        <begin position="389"/>
        <end position="425"/>
    </location>
</feature>
<evidence type="ECO:0000259" key="5">
    <source>
        <dbReference type="PROSITE" id="PS50887"/>
    </source>
</evidence>
<evidence type="ECO:0000259" key="4">
    <source>
        <dbReference type="PROSITE" id="PS50112"/>
    </source>
</evidence>
<dbReference type="EnsemblBacteria" id="CAD74533">
    <property type="protein sequence ID" value="CAD74533"/>
    <property type="gene ID" value="RB5964"/>
</dbReference>
<dbReference type="InterPro" id="IPR035965">
    <property type="entry name" value="PAS-like_dom_sf"/>
</dbReference>
<dbReference type="NCBIfam" id="TIGR00254">
    <property type="entry name" value="GGDEF"/>
    <property type="match status" value="1"/>
</dbReference>
<dbReference type="PROSITE" id="PS50887">
    <property type="entry name" value="GGDEF"/>
    <property type="match status" value="1"/>
</dbReference>
<dbReference type="CDD" id="cd01949">
    <property type="entry name" value="GGDEF"/>
    <property type="match status" value="1"/>
</dbReference>
<dbReference type="GO" id="GO:0043709">
    <property type="term" value="P:cell adhesion involved in single-species biofilm formation"/>
    <property type="evidence" value="ECO:0000318"/>
    <property type="project" value="GO_Central"/>
</dbReference>
<dbReference type="EMBL" id="BX294143">
    <property type="protein sequence ID" value="CAD74533.1"/>
    <property type="molecule type" value="Genomic_DNA"/>
</dbReference>
<dbReference type="Gene3D" id="1.10.3210.10">
    <property type="entry name" value="Hypothetical protein af1432"/>
    <property type="match status" value="1"/>
</dbReference>
<dbReference type="Gene3D" id="3.30.450.20">
    <property type="entry name" value="PAS domain"/>
    <property type="match status" value="1"/>
</dbReference>
<dbReference type="InterPro" id="IPR043128">
    <property type="entry name" value="Rev_trsase/Diguanyl_cyclase"/>
</dbReference>
<dbReference type="Pfam" id="PF13487">
    <property type="entry name" value="HD_5"/>
    <property type="match status" value="1"/>
</dbReference>
<dbReference type="OrthoDB" id="9759601at2"/>
<dbReference type="SMART" id="SM00267">
    <property type="entry name" value="GGDEF"/>
    <property type="match status" value="1"/>
</dbReference>
<dbReference type="KEGG" id="rba:RB5964"/>
<comment type="catalytic activity">
    <reaction evidence="2">
        <text>2 GTP = 3',3'-c-di-GMP + 2 diphosphate</text>
        <dbReference type="Rhea" id="RHEA:24898"/>
        <dbReference type="ChEBI" id="CHEBI:33019"/>
        <dbReference type="ChEBI" id="CHEBI:37565"/>
        <dbReference type="ChEBI" id="CHEBI:58805"/>
        <dbReference type="EC" id="2.7.7.65"/>
    </reaction>
</comment>
<dbReference type="STRING" id="243090.RB5964"/>
<dbReference type="Proteomes" id="UP000001025">
    <property type="component" value="Chromosome"/>
</dbReference>
<name>Q7UR09_RHOBA</name>
<dbReference type="PANTHER" id="PTHR45138">
    <property type="entry name" value="REGULATORY COMPONENTS OF SENSORY TRANSDUCTION SYSTEM"/>
    <property type="match status" value="1"/>
</dbReference>
<feature type="domain" description="HD-GYP" evidence="7">
    <location>
        <begin position="140"/>
        <end position="335"/>
    </location>
</feature>
<evidence type="ECO:0000256" key="2">
    <source>
        <dbReference type="ARBA" id="ARBA00034247"/>
    </source>
</evidence>
<dbReference type="FunFam" id="3.30.70.270:FF:000001">
    <property type="entry name" value="Diguanylate cyclase domain protein"/>
    <property type="match status" value="1"/>
</dbReference>
<dbReference type="GO" id="GO:0052621">
    <property type="term" value="F:diguanylate cyclase activity"/>
    <property type="evidence" value="ECO:0000318"/>
    <property type="project" value="GO_Central"/>
</dbReference>
<dbReference type="Gene3D" id="3.30.70.270">
    <property type="match status" value="1"/>
</dbReference>
<feature type="domain" description="HD" evidence="6">
    <location>
        <begin position="162"/>
        <end position="284"/>
    </location>
</feature>
<dbReference type="CDD" id="cd00077">
    <property type="entry name" value="HDc"/>
    <property type="match status" value="1"/>
</dbReference>
<dbReference type="eggNOG" id="COG3706">
    <property type="taxonomic scope" value="Bacteria"/>
</dbReference>
<dbReference type="InterPro" id="IPR037522">
    <property type="entry name" value="HD_GYP_dom"/>
</dbReference>
<dbReference type="GO" id="GO:0005886">
    <property type="term" value="C:plasma membrane"/>
    <property type="evidence" value="ECO:0000318"/>
    <property type="project" value="GO_Central"/>
</dbReference>
<dbReference type="SUPFAM" id="SSF55785">
    <property type="entry name" value="PYP-like sensor domain (PAS domain)"/>
    <property type="match status" value="1"/>
</dbReference>
<dbReference type="SMART" id="SM00471">
    <property type="entry name" value="HDc"/>
    <property type="match status" value="1"/>
</dbReference>
<proteinExistence type="predicted"/>
<dbReference type="SUPFAM" id="SSF55073">
    <property type="entry name" value="Nucleotide cyclase"/>
    <property type="match status" value="1"/>
</dbReference>
<evidence type="ECO:0000259" key="6">
    <source>
        <dbReference type="PROSITE" id="PS51831"/>
    </source>
</evidence>
<dbReference type="PROSITE" id="PS51831">
    <property type="entry name" value="HD"/>
    <property type="match status" value="1"/>
</dbReference>
<dbReference type="eggNOG" id="COG3437">
    <property type="taxonomic scope" value="Bacteria"/>
</dbReference>
<dbReference type="InterPro" id="IPR050469">
    <property type="entry name" value="Diguanylate_Cyclase"/>
</dbReference>
<dbReference type="EC" id="2.7.7.65" evidence="1"/>
<dbReference type="PATRIC" id="fig|243090.15.peg.2876"/>
<dbReference type="HOGENOM" id="CLU_398935_0_0_0"/>
<dbReference type="InterPro" id="IPR006674">
    <property type="entry name" value="HD_domain"/>
</dbReference>
<dbReference type="Pfam" id="PF08448">
    <property type="entry name" value="PAS_4"/>
    <property type="match status" value="1"/>
</dbReference>
<dbReference type="GO" id="GO:1902201">
    <property type="term" value="P:negative regulation of bacterial-type flagellum-dependent cell motility"/>
    <property type="evidence" value="ECO:0000318"/>
    <property type="project" value="GO_Central"/>
</dbReference>
<dbReference type="SUPFAM" id="SSF109604">
    <property type="entry name" value="HD-domain/PDEase-like"/>
    <property type="match status" value="1"/>
</dbReference>
<feature type="domain" description="GGDEF" evidence="5">
    <location>
        <begin position="541"/>
        <end position="672"/>
    </location>
</feature>
<evidence type="ECO:0000256" key="1">
    <source>
        <dbReference type="ARBA" id="ARBA00012528"/>
    </source>
</evidence>
<sequence length="824" mass="90122">MGTLRQPGSKWDVGFHISTTMSRRIPAMNDQMVPSDFANHSMPPVVPVPAGSPAKDAANTDLDQSNRPQLQNPSSDAPPSDAGSTDAAHSASRLSELLMGLGEAATGQLPGVIEPASITNAQTDSAATSAEDTRPFENHLAMARLGMATSLFYALRTKHAPTAAHSLRVALACSAWCERLGLADDVRDRIEVAALLHDIGKIGIPDRILRKPGKLSIEEQLTMDCCSELGCEILRGCTADQSLLDIVKYCGVWYDSRRQEDHVRGDALPMGARMMSIAGAFDAMTTDQVYRSALSRERALQELFRGSGTQFDPELTRDFATMLERRPELLHSSVVNRWLQQLDANSPNFLGMMRTGEQVGTTNVAAVKPAVNWQGETPAVLPFYQALGDQLRDGVAFTDCEGQVTFWNETLARMTSVASEAMVGRHWDADTLGMVDESGNESAVCPVADSLRLQTTVTRTMKIVHGSASRDVLLQVSPVSDPYGGGALVLVRDMSDRNKLQSQIQTLHKKATSDPLTGIANRAEFDSRLVRATADSKKNNSTFSLIICDIDHFKQVNDVHGHPAGDEALVQFARVLESHARDEDLVARYGGEEFVFLAINSDNATAARRAEQIRKAIEVTPLDGLNGESVTVSFGVTEYQTGDAAETILARSDRALLQAKENGRNRVVQLGSGIHQDEEVDSRPGWFRWLTSKSEDENSEFHLVTPVPTDLAVEKLRGFISDHRAEIIQVTGNVVSLRIVAQGGGKGRRASDHQMMLHVLIHLNEGQGKRNRNDNSVTQTSLRVTIQPVRNRDRRSRDLTPCVREVLGSLKSYLMAEMVQNSDD</sequence>
<dbReference type="PANTHER" id="PTHR45138:SF9">
    <property type="entry name" value="DIGUANYLATE CYCLASE DGCM-RELATED"/>
    <property type="match status" value="1"/>
</dbReference>
<dbReference type="PROSITE" id="PS50112">
    <property type="entry name" value="PAS"/>
    <property type="match status" value="1"/>
</dbReference>
<feature type="compositionally biased region" description="Low complexity" evidence="3">
    <location>
        <begin position="73"/>
        <end position="88"/>
    </location>
</feature>
<organism evidence="8 9">
    <name type="scientific">Rhodopirellula baltica (strain DSM 10527 / NCIMB 13988 / SH1)</name>
    <dbReference type="NCBI Taxonomy" id="243090"/>
    <lineage>
        <taxon>Bacteria</taxon>
        <taxon>Pseudomonadati</taxon>
        <taxon>Planctomycetota</taxon>
        <taxon>Planctomycetia</taxon>
        <taxon>Pirellulales</taxon>
        <taxon>Pirellulaceae</taxon>
        <taxon>Rhodopirellula</taxon>
    </lineage>
</organism>